<evidence type="ECO:0000256" key="1">
    <source>
        <dbReference type="SAM" id="Phobius"/>
    </source>
</evidence>
<reference evidence="3 4" key="2">
    <citation type="submission" date="2019-12" db="EMBL/GenBank/DDBJ databases">
        <title>Erwinia sp. nov., isolated from droppings of birds in the Qinghai-Tiebt plateau of China.</title>
        <authorList>
            <person name="Ge Y."/>
        </authorList>
    </citation>
    <scope>NUCLEOTIDE SEQUENCE [LARGE SCALE GENOMIC DNA]</scope>
    <source>
        <strain evidence="3 4">J780</strain>
    </source>
</reference>
<keyword evidence="5" id="KW-1185">Reference proteome</keyword>
<dbReference type="Proteomes" id="UP000480164">
    <property type="component" value="Unassembled WGS sequence"/>
</dbReference>
<name>A0A6I6F231_9GAMM</name>
<evidence type="ECO:0000313" key="4">
    <source>
        <dbReference type="Proteomes" id="UP000424752"/>
    </source>
</evidence>
<feature type="transmembrane region" description="Helical" evidence="1">
    <location>
        <begin position="12"/>
        <end position="31"/>
    </location>
</feature>
<gene>
    <name evidence="2" type="ORF">GK011_00665</name>
    <name evidence="3" type="ORF">GN242_12365</name>
</gene>
<proteinExistence type="predicted"/>
<evidence type="ECO:0000313" key="5">
    <source>
        <dbReference type="Proteomes" id="UP000480164"/>
    </source>
</evidence>
<keyword evidence="1" id="KW-0472">Membrane</keyword>
<dbReference type="KEGG" id="erwi:GN242_12365"/>
<accession>A0A6L6GLC4</accession>
<evidence type="ECO:0008006" key="6">
    <source>
        <dbReference type="Google" id="ProtNLM"/>
    </source>
</evidence>
<organism evidence="3 4">
    <name type="scientific">Erwinia sorbitola</name>
    <dbReference type="NCBI Taxonomy" id="2681984"/>
    <lineage>
        <taxon>Bacteria</taxon>
        <taxon>Pseudomonadati</taxon>
        <taxon>Pseudomonadota</taxon>
        <taxon>Gammaproteobacteria</taxon>
        <taxon>Enterobacterales</taxon>
        <taxon>Erwiniaceae</taxon>
        <taxon>Erwinia</taxon>
    </lineage>
</organism>
<evidence type="ECO:0000313" key="2">
    <source>
        <dbReference type="EMBL" id="MTD25462.1"/>
    </source>
</evidence>
<dbReference type="RefSeq" id="WP_154750810.1">
    <property type="nucleotide sequence ID" value="NZ_CP046509.1"/>
</dbReference>
<sequence length="100" mass="10619">MSLLLSLIGGSWQGLLAIAAVVGAFIGTWFGGKQVGKSQQRARAQVAEAKKSAAQIEAVANKQADNSEEAKRVQTSNIVLNDADARSKLQQSEFNTDDSK</sequence>
<keyword evidence="1" id="KW-0812">Transmembrane</keyword>
<reference evidence="2 5" key="1">
    <citation type="submission" date="2019-11" db="EMBL/GenBank/DDBJ databases">
        <title>Erwinia sp. nov., isolated from feces of birds in Tibet plateau of China.</title>
        <authorList>
            <person name="Ge Y."/>
        </authorList>
    </citation>
    <scope>NUCLEOTIDE SEQUENCE [LARGE SCALE GENOMIC DNA]</scope>
    <source>
        <strain evidence="2 5">J316</strain>
    </source>
</reference>
<evidence type="ECO:0000313" key="3">
    <source>
        <dbReference type="EMBL" id="QGU87970.1"/>
    </source>
</evidence>
<keyword evidence="1" id="KW-1133">Transmembrane helix</keyword>
<accession>A0A6I6F231</accession>
<protein>
    <recommendedName>
        <fullName evidence="6">DUF2681 domain-containing protein</fullName>
    </recommendedName>
</protein>
<dbReference type="AlphaFoldDB" id="A0A6I6F231"/>
<dbReference type="Proteomes" id="UP000424752">
    <property type="component" value="Chromosome"/>
</dbReference>
<dbReference type="EMBL" id="WLZX01000001">
    <property type="protein sequence ID" value="MTD25462.1"/>
    <property type="molecule type" value="Genomic_DNA"/>
</dbReference>
<dbReference type="EMBL" id="CP046509">
    <property type="protein sequence ID" value="QGU87970.1"/>
    <property type="molecule type" value="Genomic_DNA"/>
</dbReference>